<dbReference type="AlphaFoldDB" id="A0A4S8LA02"/>
<evidence type="ECO:0000313" key="3">
    <source>
        <dbReference type="EMBL" id="THV04083.1"/>
    </source>
</evidence>
<dbReference type="Proteomes" id="UP000297245">
    <property type="component" value="Unassembled WGS sequence"/>
</dbReference>
<dbReference type="EMBL" id="ML179060">
    <property type="protein sequence ID" value="THV04083.1"/>
    <property type="molecule type" value="Genomic_DNA"/>
</dbReference>
<dbReference type="EMBL" id="ML179538">
    <property type="protein sequence ID" value="THU85614.1"/>
    <property type="molecule type" value="Genomic_DNA"/>
</dbReference>
<protein>
    <submittedName>
        <fullName evidence="2">Uncharacterized protein</fullName>
    </submittedName>
</protein>
<accession>A0A4S8LA02</accession>
<feature type="region of interest" description="Disordered" evidence="1">
    <location>
        <begin position="1"/>
        <end position="20"/>
    </location>
</feature>
<evidence type="ECO:0000256" key="1">
    <source>
        <dbReference type="SAM" id="MobiDB-lite"/>
    </source>
</evidence>
<evidence type="ECO:0000313" key="4">
    <source>
        <dbReference type="Proteomes" id="UP000297245"/>
    </source>
</evidence>
<sequence length="57" mass="6355">MSSMAVCSKSNASPPRQAPQTTCRSVSFVEVVPIPPHGELFNIDAPYEEVRDMMRFI</sequence>
<evidence type="ECO:0000313" key="2">
    <source>
        <dbReference type="EMBL" id="THU85614.1"/>
    </source>
</evidence>
<proteinExistence type="predicted"/>
<organism evidence="2 4">
    <name type="scientific">Dendrothele bispora (strain CBS 962.96)</name>
    <dbReference type="NCBI Taxonomy" id="1314807"/>
    <lineage>
        <taxon>Eukaryota</taxon>
        <taxon>Fungi</taxon>
        <taxon>Dikarya</taxon>
        <taxon>Basidiomycota</taxon>
        <taxon>Agaricomycotina</taxon>
        <taxon>Agaricomycetes</taxon>
        <taxon>Agaricomycetidae</taxon>
        <taxon>Agaricales</taxon>
        <taxon>Agaricales incertae sedis</taxon>
        <taxon>Dendrothele</taxon>
    </lineage>
</organism>
<name>A0A4S8LA02_DENBC</name>
<gene>
    <name evidence="3" type="ORF">K435DRAFT_851266</name>
    <name evidence="2" type="ORF">K435DRAFT_869120</name>
</gene>
<keyword evidence="4" id="KW-1185">Reference proteome</keyword>
<reference evidence="2 4" key="1">
    <citation type="journal article" date="2019" name="Nat. Ecol. Evol.">
        <title>Megaphylogeny resolves global patterns of mushroom evolution.</title>
        <authorList>
            <person name="Varga T."/>
            <person name="Krizsan K."/>
            <person name="Foldi C."/>
            <person name="Dima B."/>
            <person name="Sanchez-Garcia M."/>
            <person name="Sanchez-Ramirez S."/>
            <person name="Szollosi G.J."/>
            <person name="Szarkandi J.G."/>
            <person name="Papp V."/>
            <person name="Albert L."/>
            <person name="Andreopoulos W."/>
            <person name="Angelini C."/>
            <person name="Antonin V."/>
            <person name="Barry K.W."/>
            <person name="Bougher N.L."/>
            <person name="Buchanan P."/>
            <person name="Buyck B."/>
            <person name="Bense V."/>
            <person name="Catcheside P."/>
            <person name="Chovatia M."/>
            <person name="Cooper J."/>
            <person name="Damon W."/>
            <person name="Desjardin D."/>
            <person name="Finy P."/>
            <person name="Geml J."/>
            <person name="Haridas S."/>
            <person name="Hughes K."/>
            <person name="Justo A."/>
            <person name="Karasinski D."/>
            <person name="Kautmanova I."/>
            <person name="Kiss B."/>
            <person name="Kocsube S."/>
            <person name="Kotiranta H."/>
            <person name="LaButti K.M."/>
            <person name="Lechner B.E."/>
            <person name="Liimatainen K."/>
            <person name="Lipzen A."/>
            <person name="Lukacs Z."/>
            <person name="Mihaltcheva S."/>
            <person name="Morgado L.N."/>
            <person name="Niskanen T."/>
            <person name="Noordeloos M.E."/>
            <person name="Ohm R.A."/>
            <person name="Ortiz-Santana B."/>
            <person name="Ovrebo C."/>
            <person name="Racz N."/>
            <person name="Riley R."/>
            <person name="Savchenko A."/>
            <person name="Shiryaev A."/>
            <person name="Soop K."/>
            <person name="Spirin V."/>
            <person name="Szebenyi C."/>
            <person name="Tomsovsky M."/>
            <person name="Tulloss R.E."/>
            <person name="Uehling J."/>
            <person name="Grigoriev I.V."/>
            <person name="Vagvolgyi C."/>
            <person name="Papp T."/>
            <person name="Martin F.M."/>
            <person name="Miettinen O."/>
            <person name="Hibbett D.S."/>
            <person name="Nagy L.G."/>
        </authorList>
    </citation>
    <scope>NUCLEOTIDE SEQUENCE [LARGE SCALE GENOMIC DNA]</scope>
    <source>
        <strain evidence="2 4">CBS 962.96</strain>
    </source>
</reference>